<proteinExistence type="predicted"/>
<keyword evidence="2" id="KW-0479">Metal-binding</keyword>
<comment type="caution">
    <text evidence="7">The sequence shown here is derived from an EMBL/GenBank/DDBJ whole genome shotgun (WGS) entry which is preliminary data.</text>
</comment>
<feature type="domain" description="Radical SAM core" evidence="6">
    <location>
        <begin position="140"/>
        <end position="370"/>
    </location>
</feature>
<gene>
    <name evidence="7" type="ORF">EDD30_5055</name>
</gene>
<evidence type="ECO:0000256" key="4">
    <source>
        <dbReference type="ARBA" id="ARBA00023014"/>
    </source>
</evidence>
<dbReference type="AlphaFoldDB" id="A0A3N1GPF8"/>
<dbReference type="PANTHER" id="PTHR11228:SF7">
    <property type="entry name" value="PQQA PEPTIDE CYCLASE"/>
    <property type="match status" value="1"/>
</dbReference>
<protein>
    <submittedName>
        <fullName evidence="7">4Fe-4S single cluster protein</fullName>
    </submittedName>
</protein>
<reference evidence="7 8" key="1">
    <citation type="submission" date="2018-11" db="EMBL/GenBank/DDBJ databases">
        <title>Sequencing the genomes of 1000 actinobacteria strains.</title>
        <authorList>
            <person name="Klenk H.-P."/>
        </authorList>
    </citation>
    <scope>NUCLEOTIDE SEQUENCE [LARGE SCALE GENOMIC DNA]</scope>
    <source>
        <strain evidence="7 8">DSM 43634</strain>
    </source>
</reference>
<evidence type="ECO:0000313" key="8">
    <source>
        <dbReference type="Proteomes" id="UP000271683"/>
    </source>
</evidence>
<evidence type="ECO:0000256" key="5">
    <source>
        <dbReference type="SAM" id="MobiDB-lite"/>
    </source>
</evidence>
<dbReference type="PANTHER" id="PTHR11228">
    <property type="entry name" value="RADICAL SAM DOMAIN PROTEIN"/>
    <property type="match status" value="1"/>
</dbReference>
<dbReference type="CDD" id="cd01335">
    <property type="entry name" value="Radical_SAM"/>
    <property type="match status" value="1"/>
</dbReference>
<dbReference type="EMBL" id="RJKL01000001">
    <property type="protein sequence ID" value="ROP32125.1"/>
    <property type="molecule type" value="Genomic_DNA"/>
</dbReference>
<dbReference type="InterPro" id="IPR050377">
    <property type="entry name" value="Radical_SAM_PqqE_MftC-like"/>
</dbReference>
<evidence type="ECO:0000259" key="6">
    <source>
        <dbReference type="PROSITE" id="PS51918"/>
    </source>
</evidence>
<evidence type="ECO:0000256" key="1">
    <source>
        <dbReference type="ARBA" id="ARBA00022691"/>
    </source>
</evidence>
<dbReference type="Gene3D" id="3.20.20.70">
    <property type="entry name" value="Aldolase class I"/>
    <property type="match status" value="1"/>
</dbReference>
<dbReference type="SFLD" id="SFLDS00029">
    <property type="entry name" value="Radical_SAM"/>
    <property type="match status" value="1"/>
</dbReference>
<evidence type="ECO:0000256" key="2">
    <source>
        <dbReference type="ARBA" id="ARBA00022723"/>
    </source>
</evidence>
<evidence type="ECO:0000313" key="7">
    <source>
        <dbReference type="EMBL" id="ROP32125.1"/>
    </source>
</evidence>
<name>A0A3N1GPF8_9ACTN</name>
<dbReference type="GO" id="GO:0003824">
    <property type="term" value="F:catalytic activity"/>
    <property type="evidence" value="ECO:0007669"/>
    <property type="project" value="InterPro"/>
</dbReference>
<accession>A0A3N1GPF8</accession>
<evidence type="ECO:0000256" key="3">
    <source>
        <dbReference type="ARBA" id="ARBA00023004"/>
    </source>
</evidence>
<organism evidence="7 8">
    <name type="scientific">Couchioplanes caeruleus</name>
    <dbReference type="NCBI Taxonomy" id="56438"/>
    <lineage>
        <taxon>Bacteria</taxon>
        <taxon>Bacillati</taxon>
        <taxon>Actinomycetota</taxon>
        <taxon>Actinomycetes</taxon>
        <taxon>Micromonosporales</taxon>
        <taxon>Micromonosporaceae</taxon>
        <taxon>Couchioplanes</taxon>
    </lineage>
</organism>
<keyword evidence="1" id="KW-0949">S-adenosyl-L-methionine</keyword>
<dbReference type="GO" id="GO:0051536">
    <property type="term" value="F:iron-sulfur cluster binding"/>
    <property type="evidence" value="ECO:0007669"/>
    <property type="project" value="UniProtKB-KW"/>
</dbReference>
<keyword evidence="4" id="KW-0411">Iron-sulfur</keyword>
<dbReference type="PROSITE" id="PS51918">
    <property type="entry name" value="RADICAL_SAM"/>
    <property type="match status" value="1"/>
</dbReference>
<dbReference type="InterPro" id="IPR013785">
    <property type="entry name" value="Aldolase_TIM"/>
</dbReference>
<sequence>MGSSSPESGTRKISAKAAVTNTTRTRCREGGSGSHRLWHYQPVFALSERRRTSQAVRLAPGVRVRGPIAYVPQRDHFFALDPAHEAVVRRLSGRTCRFEGHEDEVRTLAGLGICDTEPRTPRCAFFGRSVVGRMDAFPQVTEPLVVNCFATAHCPLRCTYCHADDLMTGYREQEDARWLERVLQVAGATPAMVGVVTGGEPLARIDRTARLVERLAATGKAVVLDTSGVGDFGRIVPLLLRHRVHVRISLDSADAAVNDALRPANRRFVPLGTSAAGYAQEAIRQAVRAGVPCSVQTVVTARTTSVVGLLALRDLLIELGVTTWVLHIVVPVGKAAGPRQASLLAPPNVQDVLDEVVRRTAAEALAIDIRLTGTHLAPNSTLLISARGELAVEDVARGGKKILALPRIGLRGAVLRHFRTHVDLEGHASRYLNGSLAAYDRAIGAGVTAPRS</sequence>
<dbReference type="SUPFAM" id="SSF102114">
    <property type="entry name" value="Radical SAM enzymes"/>
    <property type="match status" value="1"/>
</dbReference>
<dbReference type="GO" id="GO:0046872">
    <property type="term" value="F:metal ion binding"/>
    <property type="evidence" value="ECO:0007669"/>
    <property type="project" value="UniProtKB-KW"/>
</dbReference>
<keyword evidence="3" id="KW-0408">Iron</keyword>
<dbReference type="Proteomes" id="UP000271683">
    <property type="component" value="Unassembled WGS sequence"/>
</dbReference>
<dbReference type="SFLD" id="SFLDG01067">
    <property type="entry name" value="SPASM/twitch_domain_containing"/>
    <property type="match status" value="1"/>
</dbReference>
<feature type="region of interest" description="Disordered" evidence="5">
    <location>
        <begin position="1"/>
        <end position="33"/>
    </location>
</feature>
<dbReference type="InterPro" id="IPR007197">
    <property type="entry name" value="rSAM"/>
</dbReference>
<dbReference type="Pfam" id="PF04055">
    <property type="entry name" value="Radical_SAM"/>
    <property type="match status" value="1"/>
</dbReference>
<dbReference type="InterPro" id="IPR058240">
    <property type="entry name" value="rSAM_sf"/>
</dbReference>